<gene>
    <name evidence="1" type="ORF">FAES_pFAES01017</name>
</gene>
<dbReference type="KEGG" id="fae:FAES_pFAES01017"/>
<reference evidence="1 2" key="1">
    <citation type="journal article" date="2012" name="J. Bacteriol.">
        <title>Genome Sequence of Fibrella aestuarina BUZ 2T, a Filamentous Marine Bacterium.</title>
        <authorList>
            <person name="Filippini M."/>
            <person name="Qi W."/>
            <person name="Blom J."/>
            <person name="Goesmann A."/>
            <person name="Smits T.H."/>
            <person name="Bagheri H.C."/>
        </authorList>
    </citation>
    <scope>NUCLEOTIDE SEQUENCE [LARGE SCALE GENOMIC DNA]</scope>
    <source>
        <strain evidence="2">BUZ 2T</strain>
        <plasmid evidence="1 2">pFAES01</plasmid>
    </source>
</reference>
<protein>
    <submittedName>
        <fullName evidence="1">Uncharacterized protein</fullName>
    </submittedName>
</protein>
<organism evidence="1 2">
    <name type="scientific">Fibrella aestuarina BUZ 2</name>
    <dbReference type="NCBI Taxonomy" id="1166018"/>
    <lineage>
        <taxon>Bacteria</taxon>
        <taxon>Pseudomonadati</taxon>
        <taxon>Bacteroidota</taxon>
        <taxon>Cytophagia</taxon>
        <taxon>Cytophagales</taxon>
        <taxon>Spirosomataceae</taxon>
        <taxon>Fibrella</taxon>
    </lineage>
</organism>
<keyword evidence="2" id="KW-1185">Reference proteome</keyword>
<evidence type="ECO:0000313" key="2">
    <source>
        <dbReference type="Proteomes" id="UP000011058"/>
    </source>
</evidence>
<dbReference type="AlphaFoldDB" id="I0KHA8"/>
<name>I0KHA8_9BACT</name>
<dbReference type="Proteomes" id="UP000011058">
    <property type="component" value="Plasmid pFAES01"/>
</dbReference>
<dbReference type="HOGENOM" id="CLU_3356310_0_0_10"/>
<keyword evidence="1" id="KW-0614">Plasmid</keyword>
<geneLocation type="plasmid" evidence="1 2">
    <name>pFAES01</name>
</geneLocation>
<sequence>MDRLGNQHLPFSNYRITDTYANRAGVTSEYNILRAC</sequence>
<accession>I0KHA8</accession>
<evidence type="ECO:0000313" key="1">
    <source>
        <dbReference type="EMBL" id="CCH03511.1"/>
    </source>
</evidence>
<proteinExistence type="predicted"/>
<dbReference type="EMBL" id="HE796684">
    <property type="protein sequence ID" value="CCH03511.1"/>
    <property type="molecule type" value="Genomic_DNA"/>
</dbReference>